<dbReference type="VEuPathDB" id="ToxoDB:BESB_040020"/>
<feature type="region of interest" description="Disordered" evidence="6">
    <location>
        <begin position="566"/>
        <end position="609"/>
    </location>
</feature>
<dbReference type="SUPFAM" id="SSF55681">
    <property type="entry name" value="Class II aaRS and biotin synthetases"/>
    <property type="match status" value="2"/>
</dbReference>
<feature type="region of interest" description="Disordered" evidence="6">
    <location>
        <begin position="491"/>
        <end position="531"/>
    </location>
</feature>
<evidence type="ECO:0000256" key="6">
    <source>
        <dbReference type="SAM" id="MobiDB-lite"/>
    </source>
</evidence>
<feature type="compositionally biased region" description="Low complexity" evidence="6">
    <location>
        <begin position="566"/>
        <end position="595"/>
    </location>
</feature>
<dbReference type="InterPro" id="IPR036621">
    <property type="entry name" value="Anticodon-bd_dom_sf"/>
</dbReference>
<dbReference type="GO" id="GO:0004829">
    <property type="term" value="F:threonine-tRNA ligase activity"/>
    <property type="evidence" value="ECO:0007669"/>
    <property type="project" value="TreeGrafter"/>
</dbReference>
<dbReference type="RefSeq" id="XP_029221553.1">
    <property type="nucleotide sequence ID" value="XM_029362588.1"/>
</dbReference>
<evidence type="ECO:0000313" key="8">
    <source>
        <dbReference type="EMBL" id="PFH37544.1"/>
    </source>
</evidence>
<dbReference type="EMBL" id="NWUJ01000002">
    <property type="protein sequence ID" value="PFH37544.1"/>
    <property type="molecule type" value="Genomic_DNA"/>
</dbReference>
<feature type="compositionally biased region" description="Low complexity" evidence="6">
    <location>
        <begin position="384"/>
        <end position="403"/>
    </location>
</feature>
<evidence type="ECO:0000256" key="3">
    <source>
        <dbReference type="ARBA" id="ARBA00022840"/>
    </source>
</evidence>
<feature type="region of interest" description="Disordered" evidence="6">
    <location>
        <begin position="922"/>
        <end position="942"/>
    </location>
</feature>
<feature type="region of interest" description="Disordered" evidence="6">
    <location>
        <begin position="384"/>
        <end position="405"/>
    </location>
</feature>
<feature type="compositionally biased region" description="Basic and acidic residues" evidence="6">
    <location>
        <begin position="925"/>
        <end position="937"/>
    </location>
</feature>
<dbReference type="GO" id="GO:0006435">
    <property type="term" value="P:threonyl-tRNA aminoacylation"/>
    <property type="evidence" value="ECO:0007669"/>
    <property type="project" value="TreeGrafter"/>
</dbReference>
<dbReference type="Gene3D" id="3.40.50.800">
    <property type="entry name" value="Anticodon-binding domain"/>
    <property type="match status" value="1"/>
</dbReference>
<keyword evidence="2" id="KW-0547">Nucleotide-binding</keyword>
<evidence type="ECO:0000256" key="5">
    <source>
        <dbReference type="ARBA" id="ARBA00023146"/>
    </source>
</evidence>
<dbReference type="Pfam" id="PF00587">
    <property type="entry name" value="tRNA-synt_2b"/>
    <property type="match status" value="1"/>
</dbReference>
<dbReference type="Proteomes" id="UP000224006">
    <property type="component" value="Chromosome II"/>
</dbReference>
<evidence type="ECO:0000256" key="4">
    <source>
        <dbReference type="ARBA" id="ARBA00022917"/>
    </source>
</evidence>
<dbReference type="GO" id="GO:0005524">
    <property type="term" value="F:ATP binding"/>
    <property type="evidence" value="ECO:0007669"/>
    <property type="project" value="UniProtKB-KW"/>
</dbReference>
<dbReference type="Gene3D" id="3.30.930.10">
    <property type="entry name" value="Bira Bifunctional Protein, Domain 2"/>
    <property type="match status" value="2"/>
</dbReference>
<dbReference type="InterPro" id="IPR006195">
    <property type="entry name" value="aa-tRNA-synth_II"/>
</dbReference>
<name>A0A2A9MK25_BESBE</name>
<dbReference type="InterPro" id="IPR045864">
    <property type="entry name" value="aa-tRNA-synth_II/BPL/LPL"/>
</dbReference>
<dbReference type="PANTHER" id="PTHR11451">
    <property type="entry name" value="THREONINE-TRNA LIGASE"/>
    <property type="match status" value="1"/>
</dbReference>
<organism evidence="8 9">
    <name type="scientific">Besnoitia besnoiti</name>
    <name type="common">Apicomplexan protozoan</name>
    <dbReference type="NCBI Taxonomy" id="94643"/>
    <lineage>
        <taxon>Eukaryota</taxon>
        <taxon>Sar</taxon>
        <taxon>Alveolata</taxon>
        <taxon>Apicomplexa</taxon>
        <taxon>Conoidasida</taxon>
        <taxon>Coccidia</taxon>
        <taxon>Eucoccidiorida</taxon>
        <taxon>Eimeriorina</taxon>
        <taxon>Sarcocystidae</taxon>
        <taxon>Besnoitia</taxon>
    </lineage>
</organism>
<feature type="region of interest" description="Disordered" evidence="6">
    <location>
        <begin position="223"/>
        <end position="260"/>
    </location>
</feature>
<keyword evidence="1 8" id="KW-0436">Ligase</keyword>
<keyword evidence="5" id="KW-0030">Aminoacyl-tRNA synthetase</keyword>
<feature type="compositionally biased region" description="Low complexity" evidence="6">
    <location>
        <begin position="127"/>
        <end position="136"/>
    </location>
</feature>
<comment type="caution">
    <text evidence="8">The sequence shown here is derived from an EMBL/GenBank/DDBJ whole genome shotgun (WGS) entry which is preliminary data.</text>
</comment>
<dbReference type="OrthoDB" id="333737at2759"/>
<keyword evidence="9" id="KW-1185">Reference proteome</keyword>
<keyword evidence="3" id="KW-0067">ATP-binding</keyword>
<gene>
    <name evidence="8" type="ORF">BESB_040020</name>
</gene>
<keyword evidence="4" id="KW-0648">Protein biosynthesis</keyword>
<reference evidence="8 9" key="1">
    <citation type="submission" date="2017-09" db="EMBL/GenBank/DDBJ databases">
        <title>Genome sequencing of Besnoitia besnoiti strain Bb-Ger1.</title>
        <authorList>
            <person name="Schares G."/>
            <person name="Venepally P."/>
            <person name="Lorenzi H.A."/>
        </authorList>
    </citation>
    <scope>NUCLEOTIDE SEQUENCE [LARGE SCALE GENOMIC DNA]</scope>
    <source>
        <strain evidence="8 9">Bb-Ger1</strain>
    </source>
</reference>
<feature type="region of interest" description="Disordered" evidence="6">
    <location>
        <begin position="96"/>
        <end position="195"/>
    </location>
</feature>
<proteinExistence type="predicted"/>
<evidence type="ECO:0000256" key="1">
    <source>
        <dbReference type="ARBA" id="ARBA00022598"/>
    </source>
</evidence>
<dbReference type="GeneID" id="40308983"/>
<dbReference type="SUPFAM" id="SSF52954">
    <property type="entry name" value="Class II aaRS ABD-related"/>
    <property type="match status" value="1"/>
</dbReference>
<dbReference type="PANTHER" id="PTHR11451:SF44">
    <property type="entry name" value="THREONINE--TRNA LIGASE, CHLOROPLASTIC_MITOCHONDRIAL 2"/>
    <property type="match status" value="1"/>
</dbReference>
<dbReference type="AlphaFoldDB" id="A0A2A9MK25"/>
<feature type="compositionally biased region" description="Low complexity" evidence="6">
    <location>
        <begin position="231"/>
        <end position="243"/>
    </location>
</feature>
<dbReference type="STRING" id="94643.A0A2A9MK25"/>
<protein>
    <submittedName>
        <fullName evidence="8">tRNA ligase class II core domain (G, H, P, S and T) domain-containing protein</fullName>
    </submittedName>
</protein>
<sequence>MHTFLASPSLRLLLSPSSSSVSRRCLSFVPRSFFSLARPLPFAARSSSPLVRPFSSRLFVRWIFPVSNPNPPLLEAPPDLPVFSRVALKRVGRAPLSKNGKNAEDAAAEGGASRKSEPGRDARGAPRRAAASLKNKSSLEESSEADDAAGGSGGQISHAEKRRSQRQKKSRRIRRHMKLRRKPHHTIGGNTAGAGGLKTLSLSALGEREVAFWAEQARFADERAKKQRPFAARGKAEGATAAENEGEEGKSGSESQAVAADSAREASATSLLSSAVKREVSPFIRGGGAPRATTRPAFSAPFCAASFLTSRVSRFSASALGAAASLSSFCSTSSLLHASLWARRSWQSRAPSAPSGASSSLCSVSCLSSLSSARAAQSASAAAASAGPLPQSPSGAAPASAPRGTDHRLLGREMGLFVVPPASDVGAVGPVFLPEGWKVIENLKNVLRRLQCVFRFQEVSTPSLAQSGLWQRSGHWSRYRANMWSIDSPAEAEERTLEKGNVAAGVPELGDKEAEEKAEEDSQAAERGEDRDAAFRLSLKPMSCPMHLDYALPFLLESPSLLSAAYAAPRPSSPPSSAEDLSAVASSGSSSAAAEADGDSQEMPQSCEMSRHLPMRISEFGRVFRRERRSALCGLFRLREFTQDDGHILCTRRQAVPEIKNQLSAILHLYIEIFEIPRDLIQVSLGTRSQSALSSDLAANWNEAESWLLEAAAAVLPAGVEVARDEEGGAFYGPKLDFSVPDGQGRRWQTGTIQVDLLQPQRLQRLFSRRHPGVASSLAYPLVLIHRAAAGSLERFLALLLELRRGDLPLWLAPVKAAVVATGSAGVDSACENYARRVARLLRRASVSVFESGAQVGAGDDASDADAGGGESLGSGDILLDLRPLHLSTKLKDLVARRRVPLVFLVGPREAKTESVTVLTKTWRRSPEEDGKRDDPTQGKLLPLQEAVKRFRDLARVPSFEFSKTQ</sequence>
<feature type="compositionally biased region" description="Basic and acidic residues" evidence="6">
    <location>
        <begin position="112"/>
        <end position="124"/>
    </location>
</feature>
<feature type="domain" description="Aminoacyl-transfer RNA synthetases class-II family profile" evidence="7">
    <location>
        <begin position="434"/>
        <end position="809"/>
    </location>
</feature>
<evidence type="ECO:0000256" key="2">
    <source>
        <dbReference type="ARBA" id="ARBA00022741"/>
    </source>
</evidence>
<feature type="compositionally biased region" description="Basic residues" evidence="6">
    <location>
        <begin position="160"/>
        <end position="185"/>
    </location>
</feature>
<dbReference type="InterPro" id="IPR002314">
    <property type="entry name" value="aa-tRNA-synt_IIb"/>
</dbReference>
<dbReference type="PROSITE" id="PS50862">
    <property type="entry name" value="AA_TRNA_LIGASE_II"/>
    <property type="match status" value="1"/>
</dbReference>
<evidence type="ECO:0000313" key="9">
    <source>
        <dbReference type="Proteomes" id="UP000224006"/>
    </source>
</evidence>
<dbReference type="KEGG" id="bbes:BESB_040020"/>
<evidence type="ECO:0000259" key="7">
    <source>
        <dbReference type="PROSITE" id="PS50862"/>
    </source>
</evidence>
<accession>A0A2A9MK25</accession>